<dbReference type="Proteomes" id="UP000271162">
    <property type="component" value="Unassembled WGS sequence"/>
</dbReference>
<keyword evidence="3" id="KW-1185">Reference proteome</keyword>
<protein>
    <submittedName>
        <fullName evidence="2 4">Uncharacterized protein</fullName>
    </submittedName>
</protein>
<gene>
    <name evidence="2" type="ORF">NBR_LOCUS18660</name>
</gene>
<proteinExistence type="predicted"/>
<reference evidence="2 3" key="2">
    <citation type="submission" date="2018-11" db="EMBL/GenBank/DDBJ databases">
        <authorList>
            <consortium name="Pathogen Informatics"/>
        </authorList>
    </citation>
    <scope>NUCLEOTIDE SEQUENCE [LARGE SCALE GENOMIC DNA]</scope>
</reference>
<dbReference type="WBParaSite" id="NBR_0001865901-mRNA-1">
    <property type="protein sequence ID" value="NBR_0001865901-mRNA-1"/>
    <property type="gene ID" value="NBR_0001865901"/>
</dbReference>
<sequence>MTRSVTNILESLERYQINLEELSLVIDGGRRRRKNACDADNEALKESGSTPMASSDSGVESAAEVDLTEMKNYVERLECSYIFIRLGYAMRITSGQNCGGF</sequence>
<name>A0A0N4YN61_NIPBR</name>
<organism evidence="4">
    <name type="scientific">Nippostrongylus brasiliensis</name>
    <name type="common">Rat hookworm</name>
    <dbReference type="NCBI Taxonomy" id="27835"/>
    <lineage>
        <taxon>Eukaryota</taxon>
        <taxon>Metazoa</taxon>
        <taxon>Ecdysozoa</taxon>
        <taxon>Nematoda</taxon>
        <taxon>Chromadorea</taxon>
        <taxon>Rhabditida</taxon>
        <taxon>Rhabditina</taxon>
        <taxon>Rhabditomorpha</taxon>
        <taxon>Strongyloidea</taxon>
        <taxon>Heligmosomidae</taxon>
        <taxon>Nippostrongylus</taxon>
    </lineage>
</organism>
<dbReference type="AlphaFoldDB" id="A0A0N4YN61"/>
<evidence type="ECO:0000313" key="2">
    <source>
        <dbReference type="EMBL" id="VDL82385.1"/>
    </source>
</evidence>
<accession>A0A0N4YN61</accession>
<feature type="compositionally biased region" description="Polar residues" evidence="1">
    <location>
        <begin position="47"/>
        <end position="58"/>
    </location>
</feature>
<reference evidence="4" key="1">
    <citation type="submission" date="2017-02" db="UniProtKB">
        <authorList>
            <consortium name="WormBaseParasite"/>
        </authorList>
    </citation>
    <scope>IDENTIFICATION</scope>
</reference>
<evidence type="ECO:0000313" key="4">
    <source>
        <dbReference type="WBParaSite" id="NBR_0001865901-mRNA-1"/>
    </source>
</evidence>
<feature type="region of interest" description="Disordered" evidence="1">
    <location>
        <begin position="37"/>
        <end position="60"/>
    </location>
</feature>
<evidence type="ECO:0000256" key="1">
    <source>
        <dbReference type="SAM" id="MobiDB-lite"/>
    </source>
</evidence>
<dbReference type="EMBL" id="UYSL01023593">
    <property type="protein sequence ID" value="VDL82385.1"/>
    <property type="molecule type" value="Genomic_DNA"/>
</dbReference>
<evidence type="ECO:0000313" key="3">
    <source>
        <dbReference type="Proteomes" id="UP000271162"/>
    </source>
</evidence>